<evidence type="ECO:0000256" key="7">
    <source>
        <dbReference type="ARBA" id="ARBA00022840"/>
    </source>
</evidence>
<accession>A0A4V1J0K5</accession>
<evidence type="ECO:0000256" key="10">
    <source>
        <dbReference type="PROSITE-ProRule" id="PRU10141"/>
    </source>
</evidence>
<evidence type="ECO:0000256" key="4">
    <source>
        <dbReference type="ARBA" id="ARBA00022679"/>
    </source>
</evidence>
<dbReference type="AlphaFoldDB" id="A0A4V1J0K5"/>
<feature type="domain" description="Protein kinase" evidence="12">
    <location>
        <begin position="4"/>
        <end position="335"/>
    </location>
</feature>
<evidence type="ECO:0000256" key="6">
    <source>
        <dbReference type="ARBA" id="ARBA00022777"/>
    </source>
</evidence>
<sequence length="335" mass="38117">MDEYTIQNVIGQGAHGIVLKAKHLPSNSIVALKKIQIESNNTNQNLLSYPRHSSKHNVKLPKGIAREILALRAADDNPHIIDLIKVFGHGNSVILSFPFMETDLNNLIKSSQSRMHEAHVKRFLRMLLLGVRHLHNLGILHRDLKPANLLIDKNGLLKIADFGLCRLAGKHGAQIGFDQDDDIDPNRTPKAPDLSHQVATRYRTLLLSHYRWYRAPELLYGCRNYDQGIDIWAIGCIFAEMLNSGPLFPGQNDIDQIICIHRILGSPSINTWPELEYFPDYQKIEFQSEPGIPLERIFCDSSPFSIDLLKKFILYRSKNRISAAQVHDIASIYRH</sequence>
<dbReference type="GO" id="GO:0004693">
    <property type="term" value="F:cyclin-dependent protein serine/threonine kinase activity"/>
    <property type="evidence" value="ECO:0007669"/>
    <property type="project" value="UniProtKB-EC"/>
</dbReference>
<evidence type="ECO:0000256" key="1">
    <source>
        <dbReference type="ARBA" id="ARBA00006485"/>
    </source>
</evidence>
<dbReference type="EMBL" id="ML004923">
    <property type="protein sequence ID" value="RKP21879.1"/>
    <property type="molecule type" value="Genomic_DNA"/>
</dbReference>
<gene>
    <name evidence="13" type="ORF">ROZALSC1DRAFT_26745</name>
</gene>
<evidence type="ECO:0000256" key="9">
    <source>
        <dbReference type="ARBA" id="ARBA00048367"/>
    </source>
</evidence>
<dbReference type="InterPro" id="IPR017441">
    <property type="entry name" value="Protein_kinase_ATP_BS"/>
</dbReference>
<proteinExistence type="inferred from homology"/>
<dbReference type="InterPro" id="IPR000719">
    <property type="entry name" value="Prot_kinase_dom"/>
</dbReference>
<feature type="binding site" evidence="10">
    <location>
        <position position="33"/>
    </location>
    <ligand>
        <name>ATP</name>
        <dbReference type="ChEBI" id="CHEBI:30616"/>
    </ligand>
</feature>
<protein>
    <recommendedName>
        <fullName evidence="2">cyclin-dependent kinase</fullName>
        <ecNumber evidence="2">2.7.11.22</ecNumber>
    </recommendedName>
</protein>
<dbReference type="PANTHER" id="PTHR24056">
    <property type="entry name" value="CELL DIVISION PROTEIN KINASE"/>
    <property type="match status" value="1"/>
</dbReference>
<organism evidence="13 14">
    <name type="scientific">Rozella allomycis (strain CSF55)</name>
    <dbReference type="NCBI Taxonomy" id="988480"/>
    <lineage>
        <taxon>Eukaryota</taxon>
        <taxon>Fungi</taxon>
        <taxon>Fungi incertae sedis</taxon>
        <taxon>Cryptomycota</taxon>
        <taxon>Cryptomycota incertae sedis</taxon>
        <taxon>Rozella</taxon>
    </lineage>
</organism>
<dbReference type="Pfam" id="PF00069">
    <property type="entry name" value="Pkinase"/>
    <property type="match status" value="1"/>
</dbReference>
<dbReference type="Gene3D" id="1.10.510.10">
    <property type="entry name" value="Transferase(Phosphotransferase) domain 1"/>
    <property type="match status" value="1"/>
</dbReference>
<comment type="similarity">
    <text evidence="1">Belongs to the protein kinase superfamily. CMGC Ser/Thr protein kinase family. CDC2/CDKX subfamily.</text>
</comment>
<evidence type="ECO:0000256" key="3">
    <source>
        <dbReference type="ARBA" id="ARBA00022527"/>
    </source>
</evidence>
<evidence type="ECO:0000313" key="13">
    <source>
        <dbReference type="EMBL" id="RKP21879.1"/>
    </source>
</evidence>
<dbReference type="PANTHER" id="PTHR24056:SF171">
    <property type="entry name" value="CYCLIN-DEPENDENT KINASE 20"/>
    <property type="match status" value="1"/>
</dbReference>
<dbReference type="GO" id="GO:0005524">
    <property type="term" value="F:ATP binding"/>
    <property type="evidence" value="ECO:0007669"/>
    <property type="project" value="UniProtKB-UniRule"/>
</dbReference>
<dbReference type="EC" id="2.7.11.22" evidence="2"/>
<name>A0A4V1J0K5_ROZAC</name>
<keyword evidence="5 10" id="KW-0547">Nucleotide-binding</keyword>
<dbReference type="Proteomes" id="UP000281549">
    <property type="component" value="Unassembled WGS sequence"/>
</dbReference>
<comment type="catalytic activity">
    <reaction evidence="9">
        <text>L-seryl-[protein] + ATP = O-phospho-L-seryl-[protein] + ADP + H(+)</text>
        <dbReference type="Rhea" id="RHEA:17989"/>
        <dbReference type="Rhea" id="RHEA-COMP:9863"/>
        <dbReference type="Rhea" id="RHEA-COMP:11604"/>
        <dbReference type="ChEBI" id="CHEBI:15378"/>
        <dbReference type="ChEBI" id="CHEBI:29999"/>
        <dbReference type="ChEBI" id="CHEBI:30616"/>
        <dbReference type="ChEBI" id="CHEBI:83421"/>
        <dbReference type="ChEBI" id="CHEBI:456216"/>
        <dbReference type="EC" id="2.7.11.22"/>
    </reaction>
</comment>
<dbReference type="SUPFAM" id="SSF56112">
    <property type="entry name" value="Protein kinase-like (PK-like)"/>
    <property type="match status" value="1"/>
</dbReference>
<evidence type="ECO:0000313" key="14">
    <source>
        <dbReference type="Proteomes" id="UP000281549"/>
    </source>
</evidence>
<evidence type="ECO:0000256" key="11">
    <source>
        <dbReference type="RuleBase" id="RU000304"/>
    </source>
</evidence>
<dbReference type="PROSITE" id="PS00107">
    <property type="entry name" value="PROTEIN_KINASE_ATP"/>
    <property type="match status" value="1"/>
</dbReference>
<evidence type="ECO:0000256" key="2">
    <source>
        <dbReference type="ARBA" id="ARBA00012425"/>
    </source>
</evidence>
<dbReference type="SMART" id="SM00220">
    <property type="entry name" value="S_TKc"/>
    <property type="match status" value="1"/>
</dbReference>
<keyword evidence="3 11" id="KW-0723">Serine/threonine-protein kinase</keyword>
<dbReference type="Gene3D" id="3.30.200.20">
    <property type="entry name" value="Phosphorylase Kinase, domain 1"/>
    <property type="match status" value="1"/>
</dbReference>
<comment type="catalytic activity">
    <reaction evidence="8">
        <text>L-threonyl-[protein] + ATP = O-phospho-L-threonyl-[protein] + ADP + H(+)</text>
        <dbReference type="Rhea" id="RHEA:46608"/>
        <dbReference type="Rhea" id="RHEA-COMP:11060"/>
        <dbReference type="Rhea" id="RHEA-COMP:11605"/>
        <dbReference type="ChEBI" id="CHEBI:15378"/>
        <dbReference type="ChEBI" id="CHEBI:30013"/>
        <dbReference type="ChEBI" id="CHEBI:30616"/>
        <dbReference type="ChEBI" id="CHEBI:61977"/>
        <dbReference type="ChEBI" id="CHEBI:456216"/>
        <dbReference type="EC" id="2.7.11.22"/>
    </reaction>
</comment>
<keyword evidence="6 13" id="KW-0418">Kinase</keyword>
<evidence type="ECO:0000256" key="5">
    <source>
        <dbReference type="ARBA" id="ARBA00022741"/>
    </source>
</evidence>
<evidence type="ECO:0000259" key="12">
    <source>
        <dbReference type="PROSITE" id="PS50011"/>
    </source>
</evidence>
<dbReference type="InterPro" id="IPR008271">
    <property type="entry name" value="Ser/Thr_kinase_AS"/>
</dbReference>
<keyword evidence="4" id="KW-0808">Transferase</keyword>
<reference evidence="14" key="1">
    <citation type="journal article" date="2018" name="Nat. Microbiol.">
        <title>Leveraging single-cell genomics to expand the fungal tree of life.</title>
        <authorList>
            <person name="Ahrendt S.R."/>
            <person name="Quandt C.A."/>
            <person name="Ciobanu D."/>
            <person name="Clum A."/>
            <person name="Salamov A."/>
            <person name="Andreopoulos B."/>
            <person name="Cheng J.F."/>
            <person name="Woyke T."/>
            <person name="Pelin A."/>
            <person name="Henrissat B."/>
            <person name="Reynolds N.K."/>
            <person name="Benny G.L."/>
            <person name="Smith M.E."/>
            <person name="James T.Y."/>
            <person name="Grigoriev I.V."/>
        </authorList>
    </citation>
    <scope>NUCLEOTIDE SEQUENCE [LARGE SCALE GENOMIC DNA]</scope>
    <source>
        <strain evidence="14">CSF55</strain>
    </source>
</reference>
<keyword evidence="7 10" id="KW-0067">ATP-binding</keyword>
<evidence type="ECO:0000256" key="8">
    <source>
        <dbReference type="ARBA" id="ARBA00047811"/>
    </source>
</evidence>
<dbReference type="InterPro" id="IPR050108">
    <property type="entry name" value="CDK"/>
</dbReference>
<dbReference type="InterPro" id="IPR011009">
    <property type="entry name" value="Kinase-like_dom_sf"/>
</dbReference>
<dbReference type="PROSITE" id="PS00108">
    <property type="entry name" value="PROTEIN_KINASE_ST"/>
    <property type="match status" value="1"/>
</dbReference>
<dbReference type="PROSITE" id="PS50011">
    <property type="entry name" value="PROTEIN_KINASE_DOM"/>
    <property type="match status" value="1"/>
</dbReference>
<dbReference type="GO" id="GO:0005634">
    <property type="term" value="C:nucleus"/>
    <property type="evidence" value="ECO:0007669"/>
    <property type="project" value="TreeGrafter"/>
</dbReference>